<dbReference type="Gene3D" id="3.30.470.20">
    <property type="entry name" value="ATP-grasp fold, B domain"/>
    <property type="match status" value="1"/>
</dbReference>
<name>A0ABV6M1X2_9ACTN</name>
<dbReference type="PROSITE" id="PS50975">
    <property type="entry name" value="ATP_GRASP"/>
    <property type="match status" value="1"/>
</dbReference>
<evidence type="ECO:0000256" key="3">
    <source>
        <dbReference type="ARBA" id="ARBA00022840"/>
    </source>
</evidence>
<dbReference type="EMBL" id="JBHLUH010000017">
    <property type="protein sequence ID" value="MFC0528636.1"/>
    <property type="molecule type" value="Genomic_DNA"/>
</dbReference>
<reference evidence="6 7" key="1">
    <citation type="submission" date="2024-09" db="EMBL/GenBank/DDBJ databases">
        <authorList>
            <person name="Sun Q."/>
            <person name="Mori K."/>
        </authorList>
    </citation>
    <scope>NUCLEOTIDE SEQUENCE [LARGE SCALE GENOMIC DNA]</scope>
    <source>
        <strain evidence="6 7">TBRC 3947</strain>
    </source>
</reference>
<evidence type="ECO:0000313" key="6">
    <source>
        <dbReference type="EMBL" id="MFC0528636.1"/>
    </source>
</evidence>
<evidence type="ECO:0000256" key="4">
    <source>
        <dbReference type="PROSITE-ProRule" id="PRU00409"/>
    </source>
</evidence>
<dbReference type="Proteomes" id="UP001589867">
    <property type="component" value="Unassembled WGS sequence"/>
</dbReference>
<dbReference type="SUPFAM" id="SSF56059">
    <property type="entry name" value="Glutathione synthetase ATP-binding domain-like"/>
    <property type="match status" value="1"/>
</dbReference>
<dbReference type="InterPro" id="IPR052032">
    <property type="entry name" value="ATP-dep_AA_Ligase"/>
</dbReference>
<keyword evidence="7" id="KW-1185">Reference proteome</keyword>
<evidence type="ECO:0000256" key="1">
    <source>
        <dbReference type="ARBA" id="ARBA00022598"/>
    </source>
</evidence>
<keyword evidence="3 4" id="KW-0067">ATP-binding</keyword>
<keyword evidence="1" id="KW-0436">Ligase</keyword>
<protein>
    <submittedName>
        <fullName evidence="6">Acetyl-CoA carboxylase biotin carboxylase subunit family protein</fullName>
    </submittedName>
</protein>
<proteinExistence type="predicted"/>
<organism evidence="6 7">
    <name type="scientific">Phytohabitans kaempferiae</name>
    <dbReference type="NCBI Taxonomy" id="1620943"/>
    <lineage>
        <taxon>Bacteria</taxon>
        <taxon>Bacillati</taxon>
        <taxon>Actinomycetota</taxon>
        <taxon>Actinomycetes</taxon>
        <taxon>Micromonosporales</taxon>
        <taxon>Micromonosporaceae</taxon>
    </lineage>
</organism>
<accession>A0ABV6M1X2</accession>
<comment type="caution">
    <text evidence="6">The sequence shown here is derived from an EMBL/GenBank/DDBJ whole genome shotgun (WGS) entry which is preliminary data.</text>
</comment>
<evidence type="ECO:0000259" key="5">
    <source>
        <dbReference type="PROSITE" id="PS50975"/>
    </source>
</evidence>
<gene>
    <name evidence="6" type="ORF">ACFFIA_13285</name>
</gene>
<evidence type="ECO:0000313" key="7">
    <source>
        <dbReference type="Proteomes" id="UP001589867"/>
    </source>
</evidence>
<dbReference type="PANTHER" id="PTHR43585">
    <property type="entry name" value="FUMIPYRROLE BIOSYNTHESIS PROTEIN C"/>
    <property type="match status" value="1"/>
</dbReference>
<keyword evidence="2 4" id="KW-0547">Nucleotide-binding</keyword>
<dbReference type="InterPro" id="IPR011761">
    <property type="entry name" value="ATP-grasp"/>
</dbReference>
<dbReference type="Pfam" id="PF13535">
    <property type="entry name" value="ATP-grasp_4"/>
    <property type="match status" value="1"/>
</dbReference>
<evidence type="ECO:0000256" key="2">
    <source>
        <dbReference type="ARBA" id="ARBA00022741"/>
    </source>
</evidence>
<feature type="domain" description="ATP-grasp" evidence="5">
    <location>
        <begin position="92"/>
        <end position="295"/>
    </location>
</feature>
<sequence length="396" mass="42824">MLAVLVETPDYLCWREALGRRPFDVMIAAESPSVVDDLAGLLAERDLRPELVLAGFERYTAPALALARRLDLLQAAGSPRFVAPYKAGQRNAVAAYGLSVRQPNYAAVRTLDEACEVATDFSYPVVVKPGDGGGGLGVVLVSEFDGMKSIPHLLAGLANYDGGDFDGWLVEEYVKGTETSVQGVVAAGSVEILTYCEKLISIEPDPRWSLLASFREAGHVARPGAEADEVLRRFTADCLAAVGYQEGPFHVDLIRDGTSLRLLEMGFRLSGMRVTEIVRRVSGVDWAEATFRAHLRDGQVAAPAFTPEHRYCGQLTVRNEASLARAEQLAAEVPQATVEVDRYQPPQLPPEWGGQIPASLRSDIGRHAGATGRISVFSDSASDVTALLDRCRVATR</sequence>
<dbReference type="RefSeq" id="WP_377250446.1">
    <property type="nucleotide sequence ID" value="NZ_JBHLUH010000017.1"/>
</dbReference>
<dbReference type="PANTHER" id="PTHR43585:SF2">
    <property type="entry name" value="ATP-GRASP ENZYME FSQD"/>
    <property type="match status" value="1"/>
</dbReference>